<evidence type="ECO:0000256" key="3">
    <source>
        <dbReference type="ARBA" id="ARBA00007501"/>
    </source>
</evidence>
<organism evidence="7">
    <name type="scientific">Chondria sp.</name>
    <name type="common">in: red algae</name>
    <dbReference type="NCBI Taxonomy" id="1982705"/>
    <lineage>
        <taxon>Eukaryota</taxon>
        <taxon>Rhodophyta</taxon>
        <taxon>Florideophyceae</taxon>
        <taxon>Rhodymeniophycidae</taxon>
        <taxon>Ceramiales</taxon>
        <taxon>Rhodomelaceae</taxon>
        <taxon>Chondrieae</taxon>
        <taxon>Chondria</taxon>
    </lineage>
</organism>
<evidence type="ECO:0000256" key="2">
    <source>
        <dbReference type="ARBA" id="ARBA00004170"/>
    </source>
</evidence>
<dbReference type="InterPro" id="IPR003375">
    <property type="entry name" value="PSI_PsaE"/>
</dbReference>
<sequence length="61" mass="7032">MFQKGSKVKVLRKESYWYQDTGVIVKIDKGIKYPVLVRFIKSTYSGVNSNNFAENELTLIS</sequence>
<comment type="similarity">
    <text evidence="3">Belongs to the PsaE family.</text>
</comment>
<dbReference type="Pfam" id="PF02427">
    <property type="entry name" value="PSI_PsaE"/>
    <property type="match status" value="1"/>
</dbReference>
<keyword evidence="7" id="KW-0934">Plastid</keyword>
<evidence type="ECO:0000313" key="7">
    <source>
        <dbReference type="EMBL" id="ARW63802.1"/>
    </source>
</evidence>
<reference evidence="7" key="1">
    <citation type="journal article" date="2017" name="J. Phycol.">
        <title>Analysis of chloroplast genomes and a supermatrix inform reclassification of the Rhodomelaceae (Rhodophyta).</title>
        <authorList>
            <person name="Diaz-Tapia P."/>
            <person name="Maggs C.A."/>
            <person name="West J.A."/>
            <person name="Verbruggen H."/>
        </authorList>
    </citation>
    <scope>NUCLEOTIDE SEQUENCE</scope>
    <source>
        <strain evidence="7">PD620</strain>
    </source>
</reference>
<dbReference type="InterPro" id="IPR008990">
    <property type="entry name" value="Elect_transpt_acc-like_dom_sf"/>
</dbReference>
<keyword evidence="6" id="KW-0472">Membrane</keyword>
<dbReference type="AlphaFoldDB" id="A0A1Z1MD54"/>
<dbReference type="PANTHER" id="PTHR34549:SF2">
    <property type="entry name" value="PHOTOSYSTEM I SUBUNIT IV"/>
    <property type="match status" value="1"/>
</dbReference>
<comment type="function">
    <text evidence="1">Stabilizes the interaction between PsaC and the PSI core, assists the docking of the ferredoxin to PSI and interacts with ferredoxin-NADP oxidoreductase.</text>
</comment>
<evidence type="ECO:0000256" key="4">
    <source>
        <dbReference type="ARBA" id="ARBA00022531"/>
    </source>
</evidence>
<keyword evidence="4" id="KW-0602">Photosynthesis</keyword>
<name>A0A1Z1MD54_9FLOR</name>
<accession>A0A1Z1MD54</accession>
<comment type="subcellular location">
    <subcellularLocation>
        <location evidence="2">Membrane</location>
        <topology evidence="2">Peripheral membrane protein</topology>
    </subcellularLocation>
</comment>
<dbReference type="EMBL" id="MF101429">
    <property type="protein sequence ID" value="ARW63802.1"/>
    <property type="molecule type" value="Genomic_DNA"/>
</dbReference>
<evidence type="ECO:0000256" key="6">
    <source>
        <dbReference type="ARBA" id="ARBA00023136"/>
    </source>
</evidence>
<gene>
    <name evidence="7" type="primary">psaE</name>
</gene>
<evidence type="ECO:0000256" key="5">
    <source>
        <dbReference type="ARBA" id="ARBA00022836"/>
    </source>
</evidence>
<evidence type="ECO:0000256" key="1">
    <source>
        <dbReference type="ARBA" id="ARBA00001993"/>
    </source>
</evidence>
<dbReference type="GO" id="GO:0015979">
    <property type="term" value="P:photosynthesis"/>
    <property type="evidence" value="ECO:0007669"/>
    <property type="project" value="UniProtKB-KW"/>
</dbReference>
<keyword evidence="5" id="KW-0603">Photosystem I</keyword>
<keyword evidence="7" id="KW-0150">Chloroplast</keyword>
<protein>
    <submittedName>
        <fullName evidence="7">Photosystem I reaction center subunit IV</fullName>
    </submittedName>
</protein>
<dbReference type="SUPFAM" id="SSF50090">
    <property type="entry name" value="Electron transport accessory proteins"/>
    <property type="match status" value="1"/>
</dbReference>
<geneLocation type="chloroplast" evidence="7"/>
<dbReference type="PANTHER" id="PTHR34549">
    <property type="entry name" value="PHOTOSYSTEM I REACTION CENTER SUBUNIT IV A, CHLOROPLASTIC-RELATED"/>
    <property type="match status" value="1"/>
</dbReference>
<proteinExistence type="inferred from homology"/>
<dbReference type="GO" id="GO:0009538">
    <property type="term" value="C:photosystem I reaction center"/>
    <property type="evidence" value="ECO:0007669"/>
    <property type="project" value="InterPro"/>
</dbReference>
<dbReference type="Gene3D" id="2.30.30.50">
    <property type="match status" value="1"/>
</dbReference>